<comment type="caution">
    <text evidence="1">The sequence shown here is derived from an EMBL/GenBank/DDBJ whole genome shotgun (WGS) entry which is preliminary data.</text>
</comment>
<sequence>MPSSPARRTLRIDEWPHERVGYEHKRPTAAYAAAGSTTVIQRTRFHRAWVEERVGSLTAAGAMFWAAYTIARTGGLRLDSLLHTPGPIEVAAVGILVWLHAKWLRSTRA</sequence>
<dbReference type="Proteomes" id="UP000779809">
    <property type="component" value="Unassembled WGS sequence"/>
</dbReference>
<proteinExistence type="predicted"/>
<reference evidence="1" key="1">
    <citation type="submission" date="2020-07" db="EMBL/GenBank/DDBJ databases">
        <title>Huge and variable diversity of episymbiotic CPR bacteria and DPANN archaea in groundwater ecosystems.</title>
        <authorList>
            <person name="He C.Y."/>
            <person name="Keren R."/>
            <person name="Whittaker M."/>
            <person name="Farag I.F."/>
            <person name="Doudna J."/>
            <person name="Cate J.H.D."/>
            <person name="Banfield J.F."/>
        </authorList>
    </citation>
    <scope>NUCLEOTIDE SEQUENCE</scope>
    <source>
        <strain evidence="1">NC_groundwater_580_Pr5_B-0.1um_64_19</strain>
    </source>
</reference>
<name>A0A932EPQ5_9BACT</name>
<accession>A0A932EPQ5</accession>
<dbReference type="EMBL" id="JACPNR010000008">
    <property type="protein sequence ID" value="MBI2678404.1"/>
    <property type="molecule type" value="Genomic_DNA"/>
</dbReference>
<evidence type="ECO:0000313" key="2">
    <source>
        <dbReference type="Proteomes" id="UP000779809"/>
    </source>
</evidence>
<evidence type="ECO:0000313" key="1">
    <source>
        <dbReference type="EMBL" id="MBI2678404.1"/>
    </source>
</evidence>
<dbReference type="AlphaFoldDB" id="A0A932EPQ5"/>
<protein>
    <submittedName>
        <fullName evidence="1">Uncharacterized protein</fullName>
    </submittedName>
</protein>
<gene>
    <name evidence="1" type="ORF">HYX28_06455</name>
</gene>
<organism evidence="1 2">
    <name type="scientific">Candidatus Korobacter versatilis</name>
    <dbReference type="NCBI Taxonomy" id="658062"/>
    <lineage>
        <taxon>Bacteria</taxon>
        <taxon>Pseudomonadati</taxon>
        <taxon>Acidobacteriota</taxon>
        <taxon>Terriglobia</taxon>
        <taxon>Terriglobales</taxon>
        <taxon>Candidatus Korobacteraceae</taxon>
        <taxon>Candidatus Korobacter</taxon>
    </lineage>
</organism>